<keyword evidence="4" id="KW-1185">Reference proteome</keyword>
<protein>
    <recommendedName>
        <fullName evidence="2">Biogenesis of lysosome-related organelles complex 1 subunit 5</fullName>
    </recommendedName>
</protein>
<evidence type="ECO:0000313" key="4">
    <source>
        <dbReference type="Proteomes" id="UP001374579"/>
    </source>
</evidence>
<proteinExistence type="inferred from homology"/>
<organism evidence="3 4">
    <name type="scientific">Littorina saxatilis</name>
    <dbReference type="NCBI Taxonomy" id="31220"/>
    <lineage>
        <taxon>Eukaryota</taxon>
        <taxon>Metazoa</taxon>
        <taxon>Spiralia</taxon>
        <taxon>Lophotrochozoa</taxon>
        <taxon>Mollusca</taxon>
        <taxon>Gastropoda</taxon>
        <taxon>Caenogastropoda</taxon>
        <taxon>Littorinimorpha</taxon>
        <taxon>Littorinoidea</taxon>
        <taxon>Littorinidae</taxon>
        <taxon>Littorina</taxon>
    </lineage>
</organism>
<comment type="similarity">
    <text evidence="1">Belongs to the BLOC1S5 family.</text>
</comment>
<dbReference type="PANTHER" id="PTHR31784">
    <property type="entry name" value="BIOGENESIS OF LYSOSOME-RELATED ORGANELLES COMPLEX 1 SUBUNIT 5"/>
    <property type="match status" value="1"/>
</dbReference>
<name>A0AAN9AR55_9CAEN</name>
<dbReference type="PANTHER" id="PTHR31784:SF2">
    <property type="entry name" value="BIOGENESIS OF LYSOSOME-RELATED ORGANELLES COMPLEX 1 SUBUNIT 5"/>
    <property type="match status" value="1"/>
</dbReference>
<evidence type="ECO:0000256" key="1">
    <source>
        <dbReference type="ARBA" id="ARBA00010754"/>
    </source>
</evidence>
<comment type="caution">
    <text evidence="3">The sequence shown here is derived from an EMBL/GenBank/DDBJ whole genome shotgun (WGS) entry which is preliminary data.</text>
</comment>
<evidence type="ECO:0000256" key="2">
    <source>
        <dbReference type="ARBA" id="ARBA00019580"/>
    </source>
</evidence>
<dbReference type="Pfam" id="PF14942">
    <property type="entry name" value="Muted"/>
    <property type="match status" value="1"/>
</dbReference>
<dbReference type="AlphaFoldDB" id="A0AAN9AR55"/>
<accession>A0AAN9AR55</accession>
<gene>
    <name evidence="3" type="ORF">V1264_009076</name>
</gene>
<sequence>MSCENIFKGVCHIHARLFDHRSALQGHINFFAKEFEEKRGDREKTCLDQTQDSALQCRDHTLPTVQSNFSQHFSDIAQDIKKATDACKVLAEKTTEEPVESKFLKTQRDARRHALDQFMEQQCVRSGRIDQQLEENIKLFNASFEELRHQLSQGVPFTSQTYYKFMALGKELS</sequence>
<evidence type="ECO:0000313" key="3">
    <source>
        <dbReference type="EMBL" id="KAK7091390.1"/>
    </source>
</evidence>
<dbReference type="GO" id="GO:0030133">
    <property type="term" value="C:transport vesicle"/>
    <property type="evidence" value="ECO:0007669"/>
    <property type="project" value="InterPro"/>
</dbReference>
<dbReference type="Proteomes" id="UP001374579">
    <property type="component" value="Unassembled WGS sequence"/>
</dbReference>
<dbReference type="EMBL" id="JBAMIC010000022">
    <property type="protein sequence ID" value="KAK7091390.1"/>
    <property type="molecule type" value="Genomic_DNA"/>
</dbReference>
<reference evidence="3 4" key="1">
    <citation type="submission" date="2024-02" db="EMBL/GenBank/DDBJ databases">
        <title>Chromosome-scale genome assembly of the rough periwinkle Littorina saxatilis.</title>
        <authorList>
            <person name="De Jode A."/>
            <person name="Faria R."/>
            <person name="Formenti G."/>
            <person name="Sims Y."/>
            <person name="Smith T.P."/>
            <person name="Tracey A."/>
            <person name="Wood J.M.D."/>
            <person name="Zagrodzka Z.B."/>
            <person name="Johannesson K."/>
            <person name="Butlin R.K."/>
            <person name="Leder E.H."/>
        </authorList>
    </citation>
    <scope>NUCLEOTIDE SEQUENCE [LARGE SCALE GENOMIC DNA]</scope>
    <source>
        <strain evidence="3">Snail1</strain>
        <tissue evidence="3">Muscle</tissue>
    </source>
</reference>
<dbReference type="GO" id="GO:0031083">
    <property type="term" value="C:BLOC-1 complex"/>
    <property type="evidence" value="ECO:0007669"/>
    <property type="project" value="InterPro"/>
</dbReference>
<dbReference type="InterPro" id="IPR017243">
    <property type="entry name" value="Bloc1s5"/>
</dbReference>